<dbReference type="Gene3D" id="3.40.50.12780">
    <property type="entry name" value="N-terminal domain of ligase-like"/>
    <property type="match status" value="1"/>
</dbReference>
<dbReference type="InterPro" id="IPR001242">
    <property type="entry name" value="Condensation_dom"/>
</dbReference>
<keyword evidence="3" id="KW-1185">Reference proteome</keyword>
<dbReference type="InterPro" id="IPR020845">
    <property type="entry name" value="AMP-binding_CS"/>
</dbReference>
<dbReference type="InterPro" id="IPR009081">
    <property type="entry name" value="PP-bd_ACP"/>
</dbReference>
<dbReference type="InterPro" id="IPR036736">
    <property type="entry name" value="ACP-like_sf"/>
</dbReference>
<dbReference type="Pfam" id="PF00501">
    <property type="entry name" value="AMP-binding"/>
    <property type="match status" value="1"/>
</dbReference>
<dbReference type="Gene3D" id="3.30.559.30">
    <property type="entry name" value="Nonribosomal peptide synthetase, condensation domain"/>
    <property type="match status" value="1"/>
</dbReference>
<evidence type="ECO:0000313" key="3">
    <source>
        <dbReference type="Proteomes" id="UP000659124"/>
    </source>
</evidence>
<feature type="non-terminal residue" evidence="2">
    <location>
        <position position="852"/>
    </location>
</feature>
<protein>
    <submittedName>
        <fullName evidence="2">Non-ribosomal peptide synthetase</fullName>
    </submittedName>
</protein>
<comment type="caution">
    <text evidence="2">The sequence shown here is derived from an EMBL/GenBank/DDBJ whole genome shotgun (WGS) entry which is preliminary data.</text>
</comment>
<dbReference type="Pfam" id="PF00550">
    <property type="entry name" value="PP-binding"/>
    <property type="match status" value="1"/>
</dbReference>
<dbReference type="Gene3D" id="3.30.300.30">
    <property type="match status" value="1"/>
</dbReference>
<dbReference type="InterPro" id="IPR025110">
    <property type="entry name" value="AMP-bd_C"/>
</dbReference>
<dbReference type="SUPFAM" id="SSF47336">
    <property type="entry name" value="ACP-like"/>
    <property type="match status" value="1"/>
</dbReference>
<dbReference type="CDD" id="cd05930">
    <property type="entry name" value="A_NRPS"/>
    <property type="match status" value="1"/>
</dbReference>
<dbReference type="Pfam" id="PF00668">
    <property type="entry name" value="Condensation"/>
    <property type="match status" value="1"/>
</dbReference>
<reference evidence="2 3" key="1">
    <citation type="submission" date="2020-09" db="EMBL/GenBank/DDBJ databases">
        <title>Genome sequences of type strains of Chitinophaga qingshengii and Chitinophaga varians.</title>
        <authorList>
            <person name="Kittiwongwattana C."/>
        </authorList>
    </citation>
    <scope>NUCLEOTIDE SEQUENCE [LARGE SCALE GENOMIC DNA]</scope>
    <source>
        <strain evidence="2 3">JCM 30026</strain>
    </source>
</reference>
<dbReference type="InterPro" id="IPR000873">
    <property type="entry name" value="AMP-dep_synth/lig_dom"/>
</dbReference>
<feature type="domain" description="Carrier" evidence="1">
    <location>
        <begin position="747"/>
        <end position="822"/>
    </location>
</feature>
<evidence type="ECO:0000313" key="2">
    <source>
        <dbReference type="EMBL" id="MBC9934527.1"/>
    </source>
</evidence>
<dbReference type="PANTHER" id="PTHR45527">
    <property type="entry name" value="NONRIBOSOMAL PEPTIDE SYNTHETASE"/>
    <property type="match status" value="1"/>
</dbReference>
<dbReference type="InterPro" id="IPR045851">
    <property type="entry name" value="AMP-bd_C_sf"/>
</dbReference>
<sequence length="852" mass="94819">MDKQQQLALDYWFGQLRKQDYATGFVPDKGPLCTITCPMSGDVMNKLQQAANGQDISCFMIVMAAWMSLLHRYGWQQPVLFTAPVRYKNILAPEHSNQKLYFFLSEHHTDRGFKELVNALAGQFKSAVQHQDYPFSLLEEQLAANGVDLLLNHCGLGISHERLHEISFEAVQTVLALAVSAEGPWKIYFRKGVLPEEVIQKMPQHLERILLSALETPGLPITSLPLLLPEEKEVLLALSGESTMPAMPYELLHGWVESAVKGHARQAAIVDGEIKLTFEALNASANRMANCLIAEVGIRPGDVVGLMVNQDRFAIITILAILKAGGVYLPLDPGYPLTRVHYMLKDANAVCLISNEPVATADITVFGHGQLQMSAASYPEMYAAPAITPEQFAYIIYTSGSTGQPKGVPVKHKQVCLLLSALQEIMQFGTGLQFILNASLAFDASVKEIFLPLVSGGTLHLYAEYPDVNGFVHYLSAHKIEVLHASPLYWEEMLRIMEEQQLRPALRYISSGGDALTRPLAQKIRQRFPDASLMNLYGPTEVCINATGSKMDRVIADPVTIGKALPGYRAFVLDPYGGLLPKGISGELCITGPAIAEGYLNNEAATQKAFVEYDIDGLRRFYRTGDKVRWSRNGELEFLGRLDQQVKIRGYRIEPEEVRAVLNSHPGVEEAYVLAHKERNGEYALVAYLRLMSTTTTEQVKAYLSEQLPSFMLPGKWVIVTQFYRNTAGKIDRKRLPDPDAGRASAAPESDTEARLVRIWKEVLLLEHVGTEDDFFERGGHSLNAMRLLSAIIKEWQVKVELKDIFRNPVLKELAARIEQLSGKALTVPISPAPAATYYPLSPAQKRLWIIH</sequence>
<evidence type="ECO:0000259" key="1">
    <source>
        <dbReference type="PROSITE" id="PS50075"/>
    </source>
</evidence>
<dbReference type="SUPFAM" id="SSF52777">
    <property type="entry name" value="CoA-dependent acyltransferases"/>
    <property type="match status" value="1"/>
</dbReference>
<dbReference type="Gene3D" id="1.10.1200.10">
    <property type="entry name" value="ACP-like"/>
    <property type="match status" value="1"/>
</dbReference>
<dbReference type="PROSITE" id="PS50075">
    <property type="entry name" value="CARRIER"/>
    <property type="match status" value="1"/>
</dbReference>
<dbReference type="InterPro" id="IPR010071">
    <property type="entry name" value="AA_adenyl_dom"/>
</dbReference>
<dbReference type="EMBL" id="JACVFC010000005">
    <property type="protein sequence ID" value="MBC9934527.1"/>
    <property type="molecule type" value="Genomic_DNA"/>
</dbReference>
<accession>A0ABR7TXU8</accession>
<dbReference type="InterPro" id="IPR042099">
    <property type="entry name" value="ANL_N_sf"/>
</dbReference>
<organism evidence="2 3">
    <name type="scientific">Chitinophaga qingshengii</name>
    <dbReference type="NCBI Taxonomy" id="1569794"/>
    <lineage>
        <taxon>Bacteria</taxon>
        <taxon>Pseudomonadati</taxon>
        <taxon>Bacteroidota</taxon>
        <taxon>Chitinophagia</taxon>
        <taxon>Chitinophagales</taxon>
        <taxon>Chitinophagaceae</taxon>
        <taxon>Chitinophaga</taxon>
    </lineage>
</organism>
<gene>
    <name evidence="2" type="ORF">ICL07_29340</name>
</gene>
<proteinExistence type="predicted"/>
<dbReference type="NCBIfam" id="TIGR01733">
    <property type="entry name" value="AA-adenyl-dom"/>
    <property type="match status" value="1"/>
</dbReference>
<dbReference type="PANTHER" id="PTHR45527:SF1">
    <property type="entry name" value="FATTY ACID SYNTHASE"/>
    <property type="match status" value="1"/>
</dbReference>
<name>A0ABR7TXU8_9BACT</name>
<dbReference type="PROSITE" id="PS00455">
    <property type="entry name" value="AMP_BINDING"/>
    <property type="match status" value="1"/>
</dbReference>
<dbReference type="Proteomes" id="UP000659124">
    <property type="component" value="Unassembled WGS sequence"/>
</dbReference>
<dbReference type="SUPFAM" id="SSF56801">
    <property type="entry name" value="Acetyl-CoA synthetase-like"/>
    <property type="match status" value="1"/>
</dbReference>
<dbReference type="Pfam" id="PF13193">
    <property type="entry name" value="AMP-binding_C"/>
    <property type="match status" value="1"/>
</dbReference>
<dbReference type="RefSeq" id="WP_188091616.1">
    <property type="nucleotide sequence ID" value="NZ_JACVFC010000005.1"/>
</dbReference>